<dbReference type="PANTHER" id="PTHR43434">
    <property type="entry name" value="PHOSPHOGLYCOLATE PHOSPHATASE"/>
    <property type="match status" value="1"/>
</dbReference>
<dbReference type="SFLD" id="SFLDG01129">
    <property type="entry name" value="C1.5:_HAD__Beta-PGM__Phosphata"/>
    <property type="match status" value="1"/>
</dbReference>
<dbReference type="PANTHER" id="PTHR43434:SF1">
    <property type="entry name" value="PHOSPHOGLYCOLATE PHOSPHATASE"/>
    <property type="match status" value="1"/>
</dbReference>
<dbReference type="Pfam" id="PF13419">
    <property type="entry name" value="HAD_2"/>
    <property type="match status" value="1"/>
</dbReference>
<sequence>MRKAAIFDFDGVIINSLDIQKQALEESYKIVVGKGTPSFREFLSHSGNSLENIFKNMNLPLEMVKHYRRISQEKVGTIKIYPGIREILTKLKDDKVICALCTGKDRVRTLEILEKFCMEKFFSIVVCSDDVKHPKPHPDSLIHILNQLDIDANSALMIGDAKNDIKCAKNAGVKSIAVTWGGFSQADLEQESPNLIVNNMFELYTGINMFLDIKQIDFVN</sequence>
<proteinExistence type="predicted"/>
<name>U4R007_9FIRM</name>
<dbReference type="InterPro" id="IPR041492">
    <property type="entry name" value="HAD_2"/>
</dbReference>
<dbReference type="InterPro" id="IPR050155">
    <property type="entry name" value="HAD-like_hydrolase_sf"/>
</dbReference>
<evidence type="ECO:0000313" key="2">
    <source>
        <dbReference type="Proteomes" id="UP000016860"/>
    </source>
</evidence>
<dbReference type="InterPro" id="IPR006439">
    <property type="entry name" value="HAD-SF_hydro_IA"/>
</dbReference>
<dbReference type="STRING" id="1330534.L323_13705"/>
<protein>
    <submittedName>
        <fullName evidence="1">Haloacid dehalogenase</fullName>
    </submittedName>
</protein>
<dbReference type="InterPro" id="IPR023214">
    <property type="entry name" value="HAD_sf"/>
</dbReference>
<dbReference type="Gene3D" id="1.10.150.240">
    <property type="entry name" value="Putative phosphatase, domain 2"/>
    <property type="match status" value="1"/>
</dbReference>
<dbReference type="Proteomes" id="UP000016860">
    <property type="component" value="Unassembled WGS sequence"/>
</dbReference>
<dbReference type="PATRIC" id="fig|1330534.3.peg.2721"/>
<dbReference type="NCBIfam" id="TIGR01549">
    <property type="entry name" value="HAD-SF-IA-v1"/>
    <property type="match status" value="1"/>
</dbReference>
<dbReference type="InterPro" id="IPR023198">
    <property type="entry name" value="PGP-like_dom2"/>
</dbReference>
<dbReference type="GO" id="GO:0008967">
    <property type="term" value="F:phosphoglycolate phosphatase activity"/>
    <property type="evidence" value="ECO:0007669"/>
    <property type="project" value="TreeGrafter"/>
</dbReference>
<dbReference type="SFLD" id="SFLDG01135">
    <property type="entry name" value="C1.5.6:_HAD__Beta-PGM__Phospha"/>
    <property type="match status" value="1"/>
</dbReference>
<dbReference type="GO" id="GO:0006281">
    <property type="term" value="P:DNA repair"/>
    <property type="evidence" value="ECO:0007669"/>
    <property type="project" value="TreeGrafter"/>
</dbReference>
<dbReference type="NCBIfam" id="TIGR01509">
    <property type="entry name" value="HAD-SF-IA-v3"/>
    <property type="match status" value="1"/>
</dbReference>
<organism evidence="1 2">
    <name type="scientific">Ruminiclostridium papyrosolvens C7</name>
    <dbReference type="NCBI Taxonomy" id="1330534"/>
    <lineage>
        <taxon>Bacteria</taxon>
        <taxon>Bacillati</taxon>
        <taxon>Bacillota</taxon>
        <taxon>Clostridia</taxon>
        <taxon>Eubacteriales</taxon>
        <taxon>Oscillospiraceae</taxon>
        <taxon>Ruminiclostridium</taxon>
    </lineage>
</organism>
<dbReference type="SUPFAM" id="SSF56784">
    <property type="entry name" value="HAD-like"/>
    <property type="match status" value="1"/>
</dbReference>
<gene>
    <name evidence="1" type="ORF">L323_13705</name>
</gene>
<dbReference type="AlphaFoldDB" id="U4R007"/>
<evidence type="ECO:0000313" key="1">
    <source>
        <dbReference type="EMBL" id="EPR10569.1"/>
    </source>
</evidence>
<reference evidence="1 2" key="1">
    <citation type="journal article" date="2013" name="Genome Announc.">
        <title>Draft Genome Sequence of the Cellulolytic Bacterium Clostridium papyrosolvens C7 (ATCC 700395).</title>
        <authorList>
            <person name="Zepeda V."/>
            <person name="Dassa B."/>
            <person name="Borovok I."/>
            <person name="Lamed R."/>
            <person name="Bayer E.A."/>
            <person name="Cate J.H."/>
        </authorList>
    </citation>
    <scope>NUCLEOTIDE SEQUENCE [LARGE SCALE GENOMIC DNA]</scope>
    <source>
        <strain evidence="1 2">C7</strain>
    </source>
</reference>
<dbReference type="Gene3D" id="3.40.50.1000">
    <property type="entry name" value="HAD superfamily/HAD-like"/>
    <property type="match status" value="1"/>
</dbReference>
<dbReference type="RefSeq" id="WP_020816212.1">
    <property type="nucleotide sequence ID" value="NZ_ATAY01000063.1"/>
</dbReference>
<dbReference type="SFLD" id="SFLDS00003">
    <property type="entry name" value="Haloacid_Dehalogenase"/>
    <property type="match status" value="1"/>
</dbReference>
<comment type="caution">
    <text evidence="1">The sequence shown here is derived from an EMBL/GenBank/DDBJ whole genome shotgun (WGS) entry which is preliminary data.</text>
</comment>
<dbReference type="OrthoDB" id="9807630at2"/>
<accession>U4R007</accession>
<dbReference type="InterPro" id="IPR036412">
    <property type="entry name" value="HAD-like_sf"/>
</dbReference>
<dbReference type="EMBL" id="ATAY01000063">
    <property type="protein sequence ID" value="EPR10569.1"/>
    <property type="molecule type" value="Genomic_DNA"/>
</dbReference>
<dbReference type="FunFam" id="3.40.50.1000:FF:000022">
    <property type="entry name" value="Phosphoglycolate phosphatase"/>
    <property type="match status" value="1"/>
</dbReference>